<dbReference type="Gene3D" id="3.60.21.10">
    <property type="match status" value="1"/>
</dbReference>
<sequence>MKIQYASDLHLEFAENGSYIKHNPLPVTGDILILAGDIGYLGDDNYCRHPFWDWAADSYQRVIACMGNHEFYKYSDVAAFGEGYCLEIRPNVHSYYNGIVQVEDTDIILSTLWGHIPLKEAYYTESVISDFRRILFGGELLTFADFNSECERCSAFIRKAVLESKAKHKVVVTHHVPSYRMQHPKFADSKANGAFTVELEDFIKNSDIEYWIYGHSHYNKDVQIGHTRCISNQLGYVFHNEHLTFDPEKFIEIP</sequence>
<evidence type="ECO:0000259" key="1">
    <source>
        <dbReference type="Pfam" id="PF00149"/>
    </source>
</evidence>
<dbReference type="Pfam" id="PF00149">
    <property type="entry name" value="Metallophos"/>
    <property type="match status" value="1"/>
</dbReference>
<organism evidence="2">
    <name type="scientific">gut metagenome</name>
    <dbReference type="NCBI Taxonomy" id="749906"/>
    <lineage>
        <taxon>unclassified sequences</taxon>
        <taxon>metagenomes</taxon>
        <taxon>organismal metagenomes</taxon>
    </lineage>
</organism>
<dbReference type="EMBL" id="AMCI01000274">
    <property type="protein sequence ID" value="EJX10013.1"/>
    <property type="molecule type" value="Genomic_DNA"/>
</dbReference>
<reference evidence="2" key="1">
    <citation type="journal article" date="2012" name="PLoS ONE">
        <title>Gene sets for utilization of primary and secondary nutrition supplies in the distal gut of endangered iberian lynx.</title>
        <authorList>
            <person name="Alcaide M."/>
            <person name="Messina E."/>
            <person name="Richter M."/>
            <person name="Bargiela R."/>
            <person name="Peplies J."/>
            <person name="Huws S.A."/>
            <person name="Newbold C.J."/>
            <person name="Golyshin P.N."/>
            <person name="Simon M.A."/>
            <person name="Lopez G."/>
            <person name="Yakimov M.M."/>
            <person name="Ferrer M."/>
        </authorList>
    </citation>
    <scope>NUCLEOTIDE SEQUENCE</scope>
</reference>
<dbReference type="InterPro" id="IPR029052">
    <property type="entry name" value="Metallo-depent_PP-like"/>
</dbReference>
<comment type="caution">
    <text evidence="2">The sequence shown here is derived from an EMBL/GenBank/DDBJ whole genome shotgun (WGS) entry which is preliminary data.</text>
</comment>
<protein>
    <submittedName>
        <fullName evidence="2">Metallophosphoesterase</fullName>
    </submittedName>
</protein>
<feature type="domain" description="Calcineurin-like phosphoesterase" evidence="1">
    <location>
        <begin position="1"/>
        <end position="218"/>
    </location>
</feature>
<dbReference type="PANTHER" id="PTHR37844">
    <property type="entry name" value="SER/THR PROTEIN PHOSPHATASE SUPERFAMILY (AFU_ORTHOLOGUE AFUA_1G14840)"/>
    <property type="match status" value="1"/>
</dbReference>
<dbReference type="AlphaFoldDB" id="J9H2D1"/>
<dbReference type="GO" id="GO:0016787">
    <property type="term" value="F:hydrolase activity"/>
    <property type="evidence" value="ECO:0007669"/>
    <property type="project" value="InterPro"/>
</dbReference>
<gene>
    <name evidence="2" type="ORF">EVA_01895</name>
</gene>
<accession>J9H2D1</accession>
<dbReference type="PANTHER" id="PTHR37844:SF1">
    <property type="entry name" value="CALCINEURIN-LIKE PHOSPHOESTERASE DOMAIN-CONTAINING PROTEIN"/>
    <property type="match status" value="1"/>
</dbReference>
<dbReference type="SUPFAM" id="SSF56300">
    <property type="entry name" value="Metallo-dependent phosphatases"/>
    <property type="match status" value="1"/>
</dbReference>
<dbReference type="InterPro" id="IPR004843">
    <property type="entry name" value="Calcineurin-like_PHP"/>
</dbReference>
<evidence type="ECO:0000313" key="2">
    <source>
        <dbReference type="EMBL" id="EJX10013.1"/>
    </source>
</evidence>
<proteinExistence type="predicted"/>
<name>J9H2D1_9ZZZZ</name>